<reference evidence="1" key="1">
    <citation type="journal article" date="2016" name="Sci. Rep.">
        <title>Molecular characterization of firefly nuptial gifts: a multi-omics approach sheds light on postcopulatory sexual selection.</title>
        <authorList>
            <person name="Al-Wathiqui N."/>
            <person name="Fallon T.R."/>
            <person name="South A."/>
            <person name="Weng J.K."/>
            <person name="Lewis S.M."/>
        </authorList>
    </citation>
    <scope>NUCLEOTIDE SEQUENCE</scope>
</reference>
<evidence type="ECO:0000313" key="1">
    <source>
        <dbReference type="EMBL" id="JAV67654.1"/>
    </source>
</evidence>
<sequence length="124" mass="14247">MSIDKFGKHILNQSKAEEVSSYTYESYLYLLGTHAENTPFIRWHTSSRTPQAFAFPLTECVVIKSSWSPRHGTTIIINERLYNTPLKLIGITLRKGDIIKAKCPKYNAGQLFCLELLLQSRLRK</sequence>
<dbReference type="EMBL" id="GEZM01066915">
    <property type="protein sequence ID" value="JAV67654.1"/>
    <property type="molecule type" value="Transcribed_RNA"/>
</dbReference>
<protein>
    <submittedName>
        <fullName evidence="1">Uncharacterized protein</fullName>
    </submittedName>
</protein>
<name>A0A1Y1L245_PHOPY</name>
<organism evidence="1">
    <name type="scientific">Photinus pyralis</name>
    <name type="common">Common eastern firefly</name>
    <name type="synonym">Lampyris pyralis</name>
    <dbReference type="NCBI Taxonomy" id="7054"/>
    <lineage>
        <taxon>Eukaryota</taxon>
        <taxon>Metazoa</taxon>
        <taxon>Ecdysozoa</taxon>
        <taxon>Arthropoda</taxon>
        <taxon>Hexapoda</taxon>
        <taxon>Insecta</taxon>
        <taxon>Pterygota</taxon>
        <taxon>Neoptera</taxon>
        <taxon>Endopterygota</taxon>
        <taxon>Coleoptera</taxon>
        <taxon>Polyphaga</taxon>
        <taxon>Elateriformia</taxon>
        <taxon>Elateroidea</taxon>
        <taxon>Lampyridae</taxon>
        <taxon>Lampyrinae</taxon>
        <taxon>Photinus</taxon>
    </lineage>
</organism>
<accession>A0A1Y1L245</accession>
<dbReference type="EMBL" id="GEZM01066916">
    <property type="protein sequence ID" value="JAV67653.1"/>
    <property type="molecule type" value="Transcribed_RNA"/>
</dbReference>
<dbReference type="AlphaFoldDB" id="A0A1Y1L245"/>
<proteinExistence type="predicted"/>